<protein>
    <recommendedName>
        <fullName evidence="4">Surface antigen</fullName>
    </recommendedName>
</protein>
<sequence length="232" mass="25423">MKDKRRKCKKQCDKDIQEIIVKDKIHKSLAEKVERCCLRCGCGLGGVAAGVGIFGSLGTYGWEIGATATAMELATKEGIKAGIQTVIVKINEVNALVELKNVPWTNFIDGSNYKTVNGLFNAIMDAMASIGKSCKSHTFENACNGILARTNYWLDSVAEAGIKVTASTTESAKTTKLSEVAASSYHAYTAIAYSVTAILIIVLIMVFIYLFLRYGRKKKMNKKLQYTKLLNQ</sequence>
<feature type="transmembrane region" description="Helical" evidence="1">
    <location>
        <begin position="190"/>
        <end position="212"/>
    </location>
</feature>
<keyword evidence="1" id="KW-0472">Membrane</keyword>
<keyword evidence="1" id="KW-0812">Transmembrane</keyword>
<keyword evidence="1" id="KW-1133">Transmembrane helix</keyword>
<evidence type="ECO:0008006" key="4">
    <source>
        <dbReference type="Google" id="ProtNLM"/>
    </source>
</evidence>
<gene>
    <name evidence="2" type="ORF">PFNF135_05187</name>
</gene>
<proteinExistence type="predicted"/>
<dbReference type="Proteomes" id="UP000019114">
    <property type="component" value="Unassembled WGS sequence"/>
</dbReference>
<dbReference type="Pfam" id="PF02009">
    <property type="entry name" value="RIFIN"/>
    <property type="match status" value="1"/>
</dbReference>
<evidence type="ECO:0000256" key="1">
    <source>
        <dbReference type="SAM" id="Phobius"/>
    </source>
</evidence>
<name>W4IB49_PLAFA</name>
<accession>W4IB49</accession>
<dbReference type="EMBL" id="KI926067">
    <property type="protein sequence ID" value="ETW40360.1"/>
    <property type="molecule type" value="Genomic_DNA"/>
</dbReference>
<feature type="transmembrane region" description="Helical" evidence="1">
    <location>
        <begin position="36"/>
        <end position="57"/>
    </location>
</feature>
<dbReference type="NCBIfam" id="TIGR01477">
    <property type="entry name" value="RIFIN"/>
    <property type="match status" value="1"/>
</dbReference>
<dbReference type="InterPro" id="IPR006373">
    <property type="entry name" value="VSA_Rifin"/>
</dbReference>
<reference evidence="2 3" key="1">
    <citation type="submission" date="2013-02" db="EMBL/GenBank/DDBJ databases">
        <title>The Genome Annotation of Plasmodium falciparum NF135/5.C10.</title>
        <authorList>
            <consortium name="The Broad Institute Genome Sequencing Platform"/>
            <consortium name="The Broad Institute Genome Sequencing Center for Infectious Disease"/>
            <person name="Neafsey D."/>
            <person name="Hoffman S."/>
            <person name="Volkman S."/>
            <person name="Rosenthal P."/>
            <person name="Walker B."/>
            <person name="Young S.K."/>
            <person name="Zeng Q."/>
            <person name="Gargeya S."/>
            <person name="Fitzgerald M."/>
            <person name="Haas B."/>
            <person name="Abouelleil A."/>
            <person name="Allen A.W."/>
            <person name="Alvarado L."/>
            <person name="Arachchi H.M."/>
            <person name="Berlin A.M."/>
            <person name="Chapman S.B."/>
            <person name="Gainer-Dewar J."/>
            <person name="Goldberg J."/>
            <person name="Griggs A."/>
            <person name="Gujja S."/>
            <person name="Hansen M."/>
            <person name="Howarth C."/>
            <person name="Imamovic A."/>
            <person name="Ireland A."/>
            <person name="Larimer J."/>
            <person name="McCowan C."/>
            <person name="Murphy C."/>
            <person name="Pearson M."/>
            <person name="Poon T.W."/>
            <person name="Priest M."/>
            <person name="Roberts A."/>
            <person name="Saif S."/>
            <person name="Shea T."/>
            <person name="Sisk P."/>
            <person name="Sykes S."/>
            <person name="Wortman J."/>
            <person name="Nusbaum C."/>
            <person name="Birren B."/>
        </authorList>
    </citation>
    <scope>NUCLEOTIDE SEQUENCE [LARGE SCALE GENOMIC DNA]</scope>
    <source>
        <strain evidence="2 3">NF135/5.C10</strain>
    </source>
</reference>
<dbReference type="AlphaFoldDB" id="W4IB49"/>
<reference evidence="2 3" key="2">
    <citation type="submission" date="2013-02" db="EMBL/GenBank/DDBJ databases">
        <title>The Genome Sequence of Plasmodium falciparum NF135/5.C10.</title>
        <authorList>
            <consortium name="The Broad Institute Genome Sequencing Platform"/>
            <consortium name="The Broad Institute Genome Sequencing Center for Infectious Disease"/>
            <person name="Neafsey D."/>
            <person name="Cheeseman I."/>
            <person name="Volkman S."/>
            <person name="Adams J."/>
            <person name="Walker B."/>
            <person name="Young S.K."/>
            <person name="Zeng Q."/>
            <person name="Gargeya S."/>
            <person name="Fitzgerald M."/>
            <person name="Haas B."/>
            <person name="Abouelleil A."/>
            <person name="Alvarado L."/>
            <person name="Arachchi H.M."/>
            <person name="Berlin A.M."/>
            <person name="Chapman S.B."/>
            <person name="Dewar J."/>
            <person name="Goldberg J."/>
            <person name="Griggs A."/>
            <person name="Gujja S."/>
            <person name="Hansen M."/>
            <person name="Howarth C."/>
            <person name="Imamovic A."/>
            <person name="Larimer J."/>
            <person name="McCowan C."/>
            <person name="Murphy C."/>
            <person name="Neiman D."/>
            <person name="Pearson M."/>
            <person name="Priest M."/>
            <person name="Roberts A."/>
            <person name="Saif S."/>
            <person name="Shea T."/>
            <person name="Sisk P."/>
            <person name="Sykes S."/>
            <person name="Wortman J."/>
            <person name="Nusbaum C."/>
            <person name="Birren B."/>
        </authorList>
    </citation>
    <scope>NUCLEOTIDE SEQUENCE [LARGE SCALE GENOMIC DNA]</scope>
    <source>
        <strain evidence="2 3">NF135/5.C10</strain>
    </source>
</reference>
<evidence type="ECO:0000313" key="2">
    <source>
        <dbReference type="EMBL" id="ETW40360.1"/>
    </source>
</evidence>
<evidence type="ECO:0000313" key="3">
    <source>
        <dbReference type="Proteomes" id="UP000019114"/>
    </source>
</evidence>
<organism evidence="2 3">
    <name type="scientific">Plasmodium falciparum NF135/5.C10</name>
    <dbReference type="NCBI Taxonomy" id="1036726"/>
    <lineage>
        <taxon>Eukaryota</taxon>
        <taxon>Sar</taxon>
        <taxon>Alveolata</taxon>
        <taxon>Apicomplexa</taxon>
        <taxon>Aconoidasida</taxon>
        <taxon>Haemosporida</taxon>
        <taxon>Plasmodiidae</taxon>
        <taxon>Plasmodium</taxon>
        <taxon>Plasmodium (Laverania)</taxon>
    </lineage>
</organism>